<evidence type="ECO:0000256" key="2">
    <source>
        <dbReference type="ARBA" id="ARBA00022617"/>
    </source>
</evidence>
<feature type="signal peptide" evidence="7">
    <location>
        <begin position="1"/>
        <end position="17"/>
    </location>
</feature>
<dbReference type="EMBL" id="VINQ01000007">
    <property type="protein sequence ID" value="KAA0914876.1"/>
    <property type="molecule type" value="Genomic_DNA"/>
</dbReference>
<evidence type="ECO:0000313" key="9">
    <source>
        <dbReference type="EMBL" id="KAA0914876.1"/>
    </source>
</evidence>
<protein>
    <submittedName>
        <fullName evidence="9">Cytochrome c family protein</fullName>
    </submittedName>
</protein>
<keyword evidence="4" id="KW-0249">Electron transport</keyword>
<feature type="chain" id="PRO_5022933613" evidence="7">
    <location>
        <begin position="18"/>
        <end position="120"/>
    </location>
</feature>
<feature type="domain" description="Cytochrome c" evidence="8">
    <location>
        <begin position="22"/>
        <end position="120"/>
    </location>
</feature>
<comment type="caution">
    <text evidence="9">The sequence shown here is derived from an EMBL/GenBank/DDBJ whole genome shotgun (WGS) entry which is preliminary data.</text>
</comment>
<keyword evidence="10" id="KW-1185">Reference proteome</keyword>
<accession>A0A5A9ZCS0</accession>
<dbReference type="PROSITE" id="PS51007">
    <property type="entry name" value="CYTC"/>
    <property type="match status" value="1"/>
</dbReference>
<dbReference type="InterPro" id="IPR002327">
    <property type="entry name" value="Cyt_c_1A/1B"/>
</dbReference>
<reference evidence="9 10" key="1">
    <citation type="submission" date="2019-07" db="EMBL/GenBank/DDBJ databases">
        <title>Aquicoccus porphyridii gen. nov., sp. nov., isolated from a small marine red alga, Porphyridium marinum.</title>
        <authorList>
            <person name="Liu L."/>
        </authorList>
    </citation>
    <scope>NUCLEOTIDE SEQUENCE [LARGE SCALE GENOMIC DNA]</scope>
    <source>
        <strain evidence="9 10">L1 8-17</strain>
    </source>
</reference>
<dbReference type="Pfam" id="PF00034">
    <property type="entry name" value="Cytochrom_C"/>
    <property type="match status" value="1"/>
</dbReference>
<dbReference type="PANTHER" id="PTHR11961">
    <property type="entry name" value="CYTOCHROME C"/>
    <property type="match status" value="1"/>
</dbReference>
<dbReference type="AlphaFoldDB" id="A0A5A9ZCS0"/>
<keyword evidence="5 6" id="KW-0408">Iron</keyword>
<proteinExistence type="predicted"/>
<gene>
    <name evidence="9" type="ORF">FLO80_10915</name>
</gene>
<evidence type="ECO:0000256" key="5">
    <source>
        <dbReference type="ARBA" id="ARBA00023004"/>
    </source>
</evidence>
<dbReference type="InterPro" id="IPR036909">
    <property type="entry name" value="Cyt_c-like_dom_sf"/>
</dbReference>
<dbReference type="PRINTS" id="PR00604">
    <property type="entry name" value="CYTCHRMECIAB"/>
</dbReference>
<dbReference type="SUPFAM" id="SSF46626">
    <property type="entry name" value="Cytochrome c"/>
    <property type="match status" value="1"/>
</dbReference>
<evidence type="ECO:0000256" key="1">
    <source>
        <dbReference type="ARBA" id="ARBA00022448"/>
    </source>
</evidence>
<dbReference type="InterPro" id="IPR009056">
    <property type="entry name" value="Cyt_c-like_dom"/>
</dbReference>
<evidence type="ECO:0000256" key="4">
    <source>
        <dbReference type="ARBA" id="ARBA00022982"/>
    </source>
</evidence>
<evidence type="ECO:0000256" key="6">
    <source>
        <dbReference type="PROSITE-ProRule" id="PRU00433"/>
    </source>
</evidence>
<keyword evidence="1" id="KW-0813">Transport</keyword>
<keyword evidence="2 6" id="KW-0349">Heme</keyword>
<evidence type="ECO:0000259" key="8">
    <source>
        <dbReference type="PROSITE" id="PS51007"/>
    </source>
</evidence>
<dbReference type="GO" id="GO:0046872">
    <property type="term" value="F:metal ion binding"/>
    <property type="evidence" value="ECO:0007669"/>
    <property type="project" value="UniProtKB-KW"/>
</dbReference>
<dbReference type="GO" id="GO:0009055">
    <property type="term" value="F:electron transfer activity"/>
    <property type="evidence" value="ECO:0007669"/>
    <property type="project" value="InterPro"/>
</dbReference>
<keyword evidence="3 6" id="KW-0479">Metal-binding</keyword>
<dbReference type="RefSeq" id="WP_111368455.1">
    <property type="nucleotide sequence ID" value="NZ_VINQ01000007.1"/>
</dbReference>
<evidence type="ECO:0000256" key="7">
    <source>
        <dbReference type="SAM" id="SignalP"/>
    </source>
</evidence>
<dbReference type="Gene3D" id="1.10.760.10">
    <property type="entry name" value="Cytochrome c-like domain"/>
    <property type="match status" value="1"/>
</dbReference>
<dbReference type="GO" id="GO:0020037">
    <property type="term" value="F:heme binding"/>
    <property type="evidence" value="ECO:0007669"/>
    <property type="project" value="InterPro"/>
</dbReference>
<keyword evidence="7" id="KW-0732">Signal</keyword>
<organism evidence="9 10">
    <name type="scientific">Aquicoccus porphyridii</name>
    <dbReference type="NCBI Taxonomy" id="1852029"/>
    <lineage>
        <taxon>Bacteria</taxon>
        <taxon>Pseudomonadati</taxon>
        <taxon>Pseudomonadota</taxon>
        <taxon>Alphaproteobacteria</taxon>
        <taxon>Rhodobacterales</taxon>
        <taxon>Paracoccaceae</taxon>
        <taxon>Aquicoccus</taxon>
    </lineage>
</organism>
<dbReference type="Proteomes" id="UP000325291">
    <property type="component" value="Unassembled WGS sequence"/>
</dbReference>
<name>A0A5A9ZCS0_9RHOB</name>
<evidence type="ECO:0000256" key="3">
    <source>
        <dbReference type="ARBA" id="ARBA00022723"/>
    </source>
</evidence>
<evidence type="ECO:0000313" key="10">
    <source>
        <dbReference type="Proteomes" id="UP000325291"/>
    </source>
</evidence>
<sequence length="120" mass="12798">MRLASVALLILTAPALAQEVEGDAERGQNLFQRQCTSCHAVDEPRNSAGPTLQGLMGRVAGSAEGFTYSSALQESGITWTEEALDAYLANPGALVRGTRMAVRVPNDAHRRDIIAYLAAQ</sequence>